<dbReference type="PANTHER" id="PTHR47510:SF3">
    <property type="entry name" value="ENDO_EXONUCLEASE_PHOSPHATASE DOMAIN-CONTAINING PROTEIN"/>
    <property type="match status" value="1"/>
</dbReference>
<protein>
    <recommendedName>
        <fullName evidence="3">Endonuclease/exonuclease/phosphatase domain-containing protein</fullName>
    </recommendedName>
</protein>
<dbReference type="EMBL" id="VSRR010002815">
    <property type="protein sequence ID" value="MPC33355.1"/>
    <property type="molecule type" value="Genomic_DNA"/>
</dbReference>
<evidence type="ECO:0000313" key="1">
    <source>
        <dbReference type="EMBL" id="MPC33355.1"/>
    </source>
</evidence>
<evidence type="ECO:0008006" key="3">
    <source>
        <dbReference type="Google" id="ProtNLM"/>
    </source>
</evidence>
<name>A0A5B7EIW2_PORTR</name>
<dbReference type="AlphaFoldDB" id="A0A5B7EIW2"/>
<evidence type="ECO:0000313" key="2">
    <source>
        <dbReference type="Proteomes" id="UP000324222"/>
    </source>
</evidence>
<dbReference type="Proteomes" id="UP000324222">
    <property type="component" value="Unassembled WGS sequence"/>
</dbReference>
<keyword evidence="2" id="KW-1185">Reference proteome</keyword>
<gene>
    <name evidence="1" type="ORF">E2C01_026702</name>
</gene>
<organism evidence="1 2">
    <name type="scientific">Portunus trituberculatus</name>
    <name type="common">Swimming crab</name>
    <name type="synonym">Neptunus trituberculatus</name>
    <dbReference type="NCBI Taxonomy" id="210409"/>
    <lineage>
        <taxon>Eukaryota</taxon>
        <taxon>Metazoa</taxon>
        <taxon>Ecdysozoa</taxon>
        <taxon>Arthropoda</taxon>
        <taxon>Crustacea</taxon>
        <taxon>Multicrustacea</taxon>
        <taxon>Malacostraca</taxon>
        <taxon>Eumalacostraca</taxon>
        <taxon>Eucarida</taxon>
        <taxon>Decapoda</taxon>
        <taxon>Pleocyemata</taxon>
        <taxon>Brachyura</taxon>
        <taxon>Eubrachyura</taxon>
        <taxon>Portunoidea</taxon>
        <taxon>Portunidae</taxon>
        <taxon>Portuninae</taxon>
        <taxon>Portunus</taxon>
    </lineage>
</organism>
<sequence length="91" mass="10171">MSPPTPTTLPPSFSAWFNHHPGITTANQLITHIIKNIDKFRSRFSSAKYVVCGDLNQSNISEIVEQLNLTQDVDFPTHGTNTLDLILTDFT</sequence>
<reference evidence="1 2" key="1">
    <citation type="submission" date="2019-05" db="EMBL/GenBank/DDBJ databases">
        <title>Another draft genome of Portunus trituberculatus and its Hox gene families provides insights of decapod evolution.</title>
        <authorList>
            <person name="Jeong J.-H."/>
            <person name="Song I."/>
            <person name="Kim S."/>
            <person name="Choi T."/>
            <person name="Kim D."/>
            <person name="Ryu S."/>
            <person name="Kim W."/>
        </authorList>
    </citation>
    <scope>NUCLEOTIDE SEQUENCE [LARGE SCALE GENOMIC DNA]</scope>
    <source>
        <tissue evidence="1">Muscle</tissue>
    </source>
</reference>
<proteinExistence type="predicted"/>
<accession>A0A5B7EIW2</accession>
<dbReference type="PANTHER" id="PTHR47510">
    <property type="entry name" value="REVERSE TRANSCRIPTASE DOMAIN-CONTAINING PROTEIN"/>
    <property type="match status" value="1"/>
</dbReference>
<comment type="caution">
    <text evidence="1">The sequence shown here is derived from an EMBL/GenBank/DDBJ whole genome shotgun (WGS) entry which is preliminary data.</text>
</comment>